<proteinExistence type="predicted"/>
<name>D8LEV7_ECTSI</name>
<dbReference type="AlphaFoldDB" id="D8LEV7"/>
<feature type="region of interest" description="Disordered" evidence="1">
    <location>
        <begin position="991"/>
        <end position="1010"/>
    </location>
</feature>
<evidence type="ECO:0000313" key="2">
    <source>
        <dbReference type="EMBL" id="CBN79777.1"/>
    </source>
</evidence>
<feature type="region of interest" description="Disordered" evidence="1">
    <location>
        <begin position="424"/>
        <end position="502"/>
    </location>
</feature>
<keyword evidence="3" id="KW-1185">Reference proteome</keyword>
<sequence length="1140" mass="120673">MMMTIARRGGFSWPERVGVQGAVSIANAVSIADALSIGGTDEIDLDLQDRRLRTTVKYPAFQATPHTITGLLELNSDFLLEEGKGQLADVTAIVIASPSLEAQLEALLVSTVQPCQVWVAMPAMETAENLAVTSTYQKSNRFGKRLHLVKSDFFSDGAPGVVGGGGRGSGGDGRFFDVKTGMFQLSMQADTTFIWLMEPDVLPGSRFLYLLMHVSMVKDMAGVYGSEGGVMPAAQTRHRSDTSASFDRGATTPFALWDTPTSSARHQEQEHRHLSDAADAVPSGEEAAAGAPRIPVDGDEGGGVALGLGGAAVSGTAVSVLSPADVLFSQWFLHKDLIRLLFREKWAGVASGNGGKGGPAALALSYSLRRYAGVPSYVLPSDPALPEYSGNMSAGLPPGKLDIQGISKAAEAAAVAAGFARRKKTFRRRTRDAPDQSRRRLARDGAVAASAPDQSRRRLGSLASPSDRNSRALQAASGGRGDASARGDTDGSPSSLVRRLDEPQLRAQFRDLSARGGQFFRTADHSPEDLVLIVVDGRDQAELLGPLYRQIVEGGGAAASGGAEVFIVLITHGPDSVGDETSPQQQQQEALGAPPVRTTARRDCREVAEALGVSPSKTPADGGSSNNNAGRSKTGGGNGDMNHLIQRPRGLGEVFGEGKGGGETRWDQLTRWLGGKAQGSDEMRSHRFLTPEEFCLGHAFGVFHVRVGQDYRQAAGRPLDPFLEVYHGLSEVLQLTAPKIVAYIDAPHEHEVLPSGEAKKKKKGRPTALDAMLAAPSDYAPEETVVRAVEAAVRSAGGGGSTPRPIGMPLPGGAAAGAEAAKVLAYLPGGSLERWKKPAITLVLVHSTREPATMLSRSLWALSEAYYVGDSVELRLVLDPRAVGDPMIDKIVRDFEWKWGNLDVTYSSEPFGTINGGSGGGDSELPAGLAALEAFGGPGKHSHIIPMFSGARPDPNFYAWLKVAVMNEGYAPRPVPGLPLESWPLQRSLGLGDGSKNYENNPPPGKGDLMRRRTPADVMQMWGKFLALSVDVPQGPCPDDDPGGPAGCSRMWMYGSEAWGALRERCRAGLAVAGAGEAGGERGRPGELQPLEVACAVGDVANRGDDWGLEAVHVCGAGPRGDGEWQRARVWEVYPLQRGG</sequence>
<feature type="region of interest" description="Disordered" evidence="1">
    <location>
        <begin position="234"/>
        <end position="296"/>
    </location>
</feature>
<dbReference type="EMBL" id="FN649736">
    <property type="protein sequence ID" value="CBN79777.1"/>
    <property type="molecule type" value="Genomic_DNA"/>
</dbReference>
<evidence type="ECO:0000256" key="1">
    <source>
        <dbReference type="SAM" id="MobiDB-lite"/>
    </source>
</evidence>
<accession>D8LEV7</accession>
<feature type="region of interest" description="Disordered" evidence="1">
    <location>
        <begin position="576"/>
        <end position="645"/>
    </location>
</feature>
<feature type="compositionally biased region" description="Polar residues" evidence="1">
    <location>
        <begin position="579"/>
        <end position="589"/>
    </location>
</feature>
<feature type="compositionally biased region" description="Basic and acidic residues" evidence="1">
    <location>
        <begin position="265"/>
        <end position="276"/>
    </location>
</feature>
<protein>
    <submittedName>
        <fullName evidence="2">Uncharacterized protein</fullName>
    </submittedName>
</protein>
<dbReference type="InParanoid" id="D8LEV7"/>
<reference evidence="2 3" key="1">
    <citation type="journal article" date="2010" name="Nature">
        <title>The Ectocarpus genome and the independent evolution of multicellularity in brown algae.</title>
        <authorList>
            <person name="Cock J.M."/>
            <person name="Sterck L."/>
            <person name="Rouze P."/>
            <person name="Scornet D."/>
            <person name="Allen A.E."/>
            <person name="Amoutzias G."/>
            <person name="Anthouard V."/>
            <person name="Artiguenave F."/>
            <person name="Aury J.M."/>
            <person name="Badger J.H."/>
            <person name="Beszteri B."/>
            <person name="Billiau K."/>
            <person name="Bonnet E."/>
            <person name="Bothwell J.H."/>
            <person name="Bowler C."/>
            <person name="Boyen C."/>
            <person name="Brownlee C."/>
            <person name="Carrano C.J."/>
            <person name="Charrier B."/>
            <person name="Cho G.Y."/>
            <person name="Coelho S.M."/>
            <person name="Collen J."/>
            <person name="Corre E."/>
            <person name="Da Silva C."/>
            <person name="Delage L."/>
            <person name="Delaroque N."/>
            <person name="Dittami S.M."/>
            <person name="Doulbeau S."/>
            <person name="Elias M."/>
            <person name="Farnham G."/>
            <person name="Gachon C.M."/>
            <person name="Gschloessl B."/>
            <person name="Heesch S."/>
            <person name="Jabbari K."/>
            <person name="Jubin C."/>
            <person name="Kawai H."/>
            <person name="Kimura K."/>
            <person name="Kloareg B."/>
            <person name="Kupper F.C."/>
            <person name="Lang D."/>
            <person name="Le Bail A."/>
            <person name="Leblanc C."/>
            <person name="Lerouge P."/>
            <person name="Lohr M."/>
            <person name="Lopez P.J."/>
            <person name="Martens C."/>
            <person name="Maumus F."/>
            <person name="Michel G."/>
            <person name="Miranda-Saavedra D."/>
            <person name="Morales J."/>
            <person name="Moreau H."/>
            <person name="Motomura T."/>
            <person name="Nagasato C."/>
            <person name="Napoli C.A."/>
            <person name="Nelson D.R."/>
            <person name="Nyvall-Collen P."/>
            <person name="Peters A.F."/>
            <person name="Pommier C."/>
            <person name="Potin P."/>
            <person name="Poulain J."/>
            <person name="Quesneville H."/>
            <person name="Read B."/>
            <person name="Rensing S.A."/>
            <person name="Ritter A."/>
            <person name="Rousvoal S."/>
            <person name="Samanta M."/>
            <person name="Samson G."/>
            <person name="Schroeder D.C."/>
            <person name="Segurens B."/>
            <person name="Strittmatter M."/>
            <person name="Tonon T."/>
            <person name="Tregear J.W."/>
            <person name="Valentin K."/>
            <person name="von Dassow P."/>
            <person name="Yamagishi T."/>
            <person name="Van de Peer Y."/>
            <person name="Wincker P."/>
        </authorList>
    </citation>
    <scope>NUCLEOTIDE SEQUENCE [LARGE SCALE GENOMIC DNA]</scope>
    <source>
        <strain evidence="3">Ec32 / CCAP1310/4</strain>
    </source>
</reference>
<evidence type="ECO:0000313" key="3">
    <source>
        <dbReference type="Proteomes" id="UP000002630"/>
    </source>
</evidence>
<dbReference type="OrthoDB" id="2020070at2759"/>
<organism evidence="2 3">
    <name type="scientific">Ectocarpus siliculosus</name>
    <name type="common">Brown alga</name>
    <name type="synonym">Conferva siliculosa</name>
    <dbReference type="NCBI Taxonomy" id="2880"/>
    <lineage>
        <taxon>Eukaryota</taxon>
        <taxon>Sar</taxon>
        <taxon>Stramenopiles</taxon>
        <taxon>Ochrophyta</taxon>
        <taxon>PX clade</taxon>
        <taxon>Phaeophyceae</taxon>
        <taxon>Ectocarpales</taxon>
        <taxon>Ectocarpaceae</taxon>
        <taxon>Ectocarpus</taxon>
    </lineage>
</organism>
<gene>
    <name evidence="2" type="ORF">Esi_0014_0080</name>
</gene>
<dbReference type="Proteomes" id="UP000002630">
    <property type="component" value="Linkage Group LG11"/>
</dbReference>
<dbReference type="EMBL" id="FN648000">
    <property type="protein sequence ID" value="CBN79777.1"/>
    <property type="molecule type" value="Genomic_DNA"/>
</dbReference>